<accession>A0A923E8C0</accession>
<dbReference type="RefSeq" id="WP_051593129.1">
    <property type="nucleotide sequence ID" value="NZ_JAAZWO010000003.1"/>
</dbReference>
<dbReference type="InterPro" id="IPR032812">
    <property type="entry name" value="SbsA_Ig"/>
</dbReference>
<dbReference type="AlphaFoldDB" id="A0A923E8C0"/>
<keyword evidence="2" id="KW-0812">Transmembrane</keyword>
<dbReference type="Gene3D" id="2.60.40.1080">
    <property type="match status" value="1"/>
</dbReference>
<keyword evidence="2" id="KW-0472">Membrane</keyword>
<dbReference type="Gene3D" id="3.10.620.30">
    <property type="match status" value="1"/>
</dbReference>
<protein>
    <recommendedName>
        <fullName evidence="3">Transglutaminase-like domain-containing protein</fullName>
    </recommendedName>
</protein>
<evidence type="ECO:0000313" key="4">
    <source>
        <dbReference type="EMBL" id="MBC2396934.1"/>
    </source>
</evidence>
<gene>
    <name evidence="4" type="ORF">HGG79_03945</name>
</gene>
<keyword evidence="1" id="KW-0732">Signal</keyword>
<feature type="transmembrane region" description="Helical" evidence="2">
    <location>
        <begin position="7"/>
        <end position="26"/>
    </location>
</feature>
<dbReference type="SUPFAM" id="SSF54001">
    <property type="entry name" value="Cysteine proteinases"/>
    <property type="match status" value="1"/>
</dbReference>
<dbReference type="PANTHER" id="PTHR46333:SF2">
    <property type="entry name" value="CYTOKINESIS PROTEIN 3"/>
    <property type="match status" value="1"/>
</dbReference>
<dbReference type="GO" id="GO:0005737">
    <property type="term" value="C:cytoplasm"/>
    <property type="evidence" value="ECO:0007669"/>
    <property type="project" value="TreeGrafter"/>
</dbReference>
<evidence type="ECO:0000256" key="2">
    <source>
        <dbReference type="SAM" id="Phobius"/>
    </source>
</evidence>
<organism evidence="4 5">
    <name type="scientific">Clostridium tetanomorphum</name>
    <dbReference type="NCBI Taxonomy" id="1553"/>
    <lineage>
        <taxon>Bacteria</taxon>
        <taxon>Bacillati</taxon>
        <taxon>Bacillota</taxon>
        <taxon>Clostridia</taxon>
        <taxon>Eubacteriales</taxon>
        <taxon>Clostridiaceae</taxon>
        <taxon>Clostridium</taxon>
    </lineage>
</organism>
<dbReference type="Proteomes" id="UP000563151">
    <property type="component" value="Unassembled WGS sequence"/>
</dbReference>
<dbReference type="Pfam" id="PF13205">
    <property type="entry name" value="Big_5"/>
    <property type="match status" value="1"/>
</dbReference>
<name>A0A923E8C0_CLOTT</name>
<comment type="caution">
    <text evidence="4">The sequence shown here is derived from an EMBL/GenBank/DDBJ whole genome shotgun (WGS) entry which is preliminary data.</text>
</comment>
<dbReference type="PANTHER" id="PTHR46333">
    <property type="entry name" value="CYTOKINESIS PROTEIN 3"/>
    <property type="match status" value="1"/>
</dbReference>
<keyword evidence="5" id="KW-1185">Reference proteome</keyword>
<feature type="domain" description="Transglutaminase-like" evidence="3">
    <location>
        <begin position="473"/>
        <end position="529"/>
    </location>
</feature>
<dbReference type="Gene3D" id="2.60.40.1220">
    <property type="match status" value="1"/>
</dbReference>
<dbReference type="InterPro" id="IPR014755">
    <property type="entry name" value="Cu-Rt/internalin_Ig-like"/>
</dbReference>
<dbReference type="EMBL" id="JAAZWO010000003">
    <property type="protein sequence ID" value="MBC2396934.1"/>
    <property type="molecule type" value="Genomic_DNA"/>
</dbReference>
<reference evidence="4 5" key="1">
    <citation type="submission" date="2020-04" db="EMBL/GenBank/DDBJ databases">
        <title>Genomic insights into acetone-butanol-ethanol (ABE) fermentation by sequencing solventogenic clostridia strains.</title>
        <authorList>
            <person name="Brown S."/>
        </authorList>
    </citation>
    <scope>NUCLEOTIDE SEQUENCE [LARGE SCALE GENOMIC DNA]</scope>
    <source>
        <strain evidence="4 5">DJ011</strain>
    </source>
</reference>
<dbReference type="SMART" id="SM00460">
    <property type="entry name" value="TGc"/>
    <property type="match status" value="1"/>
</dbReference>
<dbReference type="InterPro" id="IPR002931">
    <property type="entry name" value="Transglutaminase-like"/>
</dbReference>
<proteinExistence type="predicted"/>
<dbReference type="Pfam" id="PF01841">
    <property type="entry name" value="Transglut_core"/>
    <property type="match status" value="1"/>
</dbReference>
<dbReference type="InterPro" id="IPR052557">
    <property type="entry name" value="CAP/Cytokinesis_protein"/>
</dbReference>
<evidence type="ECO:0000259" key="3">
    <source>
        <dbReference type="SMART" id="SM00460"/>
    </source>
</evidence>
<dbReference type="InterPro" id="IPR038765">
    <property type="entry name" value="Papain-like_cys_pep_sf"/>
</dbReference>
<evidence type="ECO:0000256" key="1">
    <source>
        <dbReference type="ARBA" id="ARBA00022729"/>
    </source>
</evidence>
<sequence length="614" mass="72138">MKNFSKKLRIIFIIVFLGEIFIPYSFCNAASLNVDDYVIKDVSTNKVWNVLFNSPLEKSTVNEENIYVYDNKNNRKKTVNLQYDNKTNSVRVIPNEEYEDKGQYDLYIRKGIKAYKGNFLKNEKKISFQTLKNFNENKLKIIDIENKEEVYDVLLNAIKNKENNIVLNMKKFDEISTRKALLEAKNKINLNNSDLNYYNNLKTFYSYDEDMKLDLSKVMIYIDYFYFINNSFQDYDFTGDISCRLDKKVMLPNNYGKITLQSLKEKYYITNVSYSVDQPNVLSIDDNGNIKALQKGEGNIKVQYRKNSRDKESYNAYDSYFYIPIKVASKDSKIINNEDEFIKTIEDSLYQGKDEIDIYINNKWSNAPQINTIINNMFKEDYTGFYSIANISYDFTKINIKYPGDISKEKYLNIRKSLHKKADEIIGEIIKPNMSELEKEYAIHDYIVKNTVYDYDNFVKGTVPKEEYYPYGILLKKKGVCNGYALTMKMLLNKAKIECERVEGTTVDGEHAWNIVKINNNYYHVDATWDDSLPDNKENVSYKYFNMTDAEISKDHNWNRSKYILCNKENFKFLRESLNSNSEAVRKGEVLYYINDIDNSLYGIGIDGKKVEIK</sequence>
<evidence type="ECO:0000313" key="5">
    <source>
        <dbReference type="Proteomes" id="UP000563151"/>
    </source>
</evidence>
<keyword evidence="2" id="KW-1133">Transmembrane helix</keyword>